<dbReference type="EMBL" id="CP128400">
    <property type="protein sequence ID" value="WJW69500.1"/>
    <property type="molecule type" value="Genomic_DNA"/>
</dbReference>
<dbReference type="EMBL" id="JACATZ010000003">
    <property type="protein sequence ID" value="NWJ47588.1"/>
    <property type="molecule type" value="Genomic_DNA"/>
</dbReference>
<dbReference type="AlphaFoldDB" id="A0A8T7M654"/>
<feature type="transmembrane region" description="Helical" evidence="2">
    <location>
        <begin position="148"/>
        <end position="169"/>
    </location>
</feature>
<evidence type="ECO:0000313" key="4">
    <source>
        <dbReference type="EMBL" id="WJW69500.1"/>
    </source>
</evidence>
<evidence type="ECO:0008006" key="7">
    <source>
        <dbReference type="Google" id="ProtNLM"/>
    </source>
</evidence>
<evidence type="ECO:0000256" key="1">
    <source>
        <dbReference type="SAM" id="MobiDB-lite"/>
    </source>
</evidence>
<keyword evidence="2" id="KW-1133">Transmembrane helix</keyword>
<organism evidence="3 5">
    <name type="scientific">Candidatus Chlorohelix allophototropha</name>
    <dbReference type="NCBI Taxonomy" id="3003348"/>
    <lineage>
        <taxon>Bacteria</taxon>
        <taxon>Bacillati</taxon>
        <taxon>Chloroflexota</taxon>
        <taxon>Chloroflexia</taxon>
        <taxon>Candidatus Chloroheliales</taxon>
        <taxon>Candidatus Chloroheliaceae</taxon>
        <taxon>Candidatus Chlorohelix</taxon>
    </lineage>
</organism>
<keyword evidence="6" id="KW-1185">Reference proteome</keyword>
<dbReference type="RefSeq" id="WP_341471381.1">
    <property type="nucleotide sequence ID" value="NZ_CP128400.1"/>
</dbReference>
<evidence type="ECO:0000313" key="5">
    <source>
        <dbReference type="Proteomes" id="UP000521676"/>
    </source>
</evidence>
<evidence type="ECO:0000313" key="3">
    <source>
        <dbReference type="EMBL" id="NWJ47588.1"/>
    </source>
</evidence>
<evidence type="ECO:0000313" key="6">
    <source>
        <dbReference type="Proteomes" id="UP001431572"/>
    </source>
</evidence>
<dbReference type="Proteomes" id="UP001431572">
    <property type="component" value="Chromosome 2"/>
</dbReference>
<feature type="region of interest" description="Disordered" evidence="1">
    <location>
        <begin position="174"/>
        <end position="194"/>
    </location>
</feature>
<reference evidence="4" key="2">
    <citation type="journal article" date="2024" name="Nature">
        <title>Anoxygenic phototroph of the Chloroflexota uses a type I reaction centre.</title>
        <authorList>
            <person name="Tsuji J.M."/>
            <person name="Shaw N.A."/>
            <person name="Nagashima S."/>
            <person name="Venkiteswaran J.J."/>
            <person name="Schiff S.L."/>
            <person name="Watanabe T."/>
            <person name="Fukui M."/>
            <person name="Hanada S."/>
            <person name="Tank M."/>
            <person name="Neufeld J.D."/>
        </authorList>
    </citation>
    <scope>NUCLEOTIDE SEQUENCE</scope>
    <source>
        <strain evidence="4">L227-S17</strain>
    </source>
</reference>
<accession>A0A8T7M654</accession>
<protein>
    <recommendedName>
        <fullName evidence="7">YtkA-like domain-containing protein</fullName>
    </recommendedName>
</protein>
<evidence type="ECO:0000256" key="2">
    <source>
        <dbReference type="SAM" id="Phobius"/>
    </source>
</evidence>
<name>A0A8T7M654_9CHLR</name>
<keyword evidence="2" id="KW-0812">Transmembrane</keyword>
<sequence>MENKLLKIASSFILTICLFIFGANTVFANGGTIIFAQDVGPFNVIVSRSPTPPTIGASVHLSILITKASNPQKVTDATVIVNPAMPGMDMPGVTPVRAYRGQTENTYDVDIPVNMEGQWTYNIQVISPQLGESNFPVKDKVEKADAPWIIIIAILVGLPIMAGVTWFLLFRKTSSDDEDEEKTISEPTPESKKR</sequence>
<keyword evidence="2" id="KW-0472">Membrane</keyword>
<reference evidence="3 5" key="1">
    <citation type="submission" date="2020-06" db="EMBL/GenBank/DDBJ databases">
        <title>Anoxygenic phototrophic Chloroflexota member uses a Type I reaction center.</title>
        <authorList>
            <person name="Tsuji J.M."/>
            <person name="Shaw N.A."/>
            <person name="Nagashima S."/>
            <person name="Venkiteswaran J."/>
            <person name="Schiff S.L."/>
            <person name="Hanada S."/>
            <person name="Tank M."/>
            <person name="Neufeld J.D."/>
        </authorList>
    </citation>
    <scope>NUCLEOTIDE SEQUENCE [LARGE SCALE GENOMIC DNA]</scope>
    <source>
        <strain evidence="3">L227-S17</strain>
    </source>
</reference>
<proteinExistence type="predicted"/>
<gene>
    <name evidence="3" type="ORF">HXX08_17165</name>
    <name evidence="4" type="ORF">OZ401_003117</name>
</gene>
<dbReference type="Proteomes" id="UP000521676">
    <property type="component" value="Unassembled WGS sequence"/>
</dbReference>